<evidence type="ECO:0000256" key="1">
    <source>
        <dbReference type="ARBA" id="ARBA00004496"/>
    </source>
</evidence>
<dbReference type="FunFam" id="3.50.40.10:FF:000001">
    <property type="entry name" value="Phenylalanine--tRNA ligase beta subunit"/>
    <property type="match status" value="1"/>
</dbReference>
<dbReference type="HAMAP" id="MF_00283">
    <property type="entry name" value="Phe_tRNA_synth_beta1"/>
    <property type="match status" value="1"/>
</dbReference>
<evidence type="ECO:0000256" key="5">
    <source>
        <dbReference type="ARBA" id="ARBA00022555"/>
    </source>
</evidence>
<dbReference type="RefSeq" id="WP_123401484.1">
    <property type="nucleotide sequence ID" value="NZ_RJVI01000002.1"/>
</dbReference>
<dbReference type="GO" id="GO:0000049">
    <property type="term" value="F:tRNA binding"/>
    <property type="evidence" value="ECO:0007669"/>
    <property type="project" value="UniProtKB-UniRule"/>
</dbReference>
<dbReference type="InterPro" id="IPR033714">
    <property type="entry name" value="tRNA_bind_bactPheRS"/>
</dbReference>
<accession>A0A3N1Y4M3</accession>
<keyword evidence="9 15" id="KW-0067">ATP-binding</keyword>
<dbReference type="InterPro" id="IPR002547">
    <property type="entry name" value="tRNA-bd_dom"/>
</dbReference>
<dbReference type="SUPFAM" id="SSF46955">
    <property type="entry name" value="Putative DNA-binding domain"/>
    <property type="match status" value="1"/>
</dbReference>
<organism evidence="20 21">
    <name type="scientific">Inmirania thermothiophila</name>
    <dbReference type="NCBI Taxonomy" id="1750597"/>
    <lineage>
        <taxon>Bacteria</taxon>
        <taxon>Pseudomonadati</taxon>
        <taxon>Pseudomonadota</taxon>
        <taxon>Gammaproteobacteria</taxon>
        <taxon>Chromatiales</taxon>
        <taxon>Ectothiorhodospiraceae</taxon>
        <taxon>Inmirania</taxon>
    </lineage>
</organism>
<dbReference type="SUPFAM" id="SSF56037">
    <property type="entry name" value="PheT/TilS domain"/>
    <property type="match status" value="1"/>
</dbReference>
<comment type="similarity">
    <text evidence="2 15">Belongs to the phenylalanyl-tRNA synthetase beta subunit family. Type 1 subfamily.</text>
</comment>
<dbReference type="FunFam" id="3.30.70.380:FF:000001">
    <property type="entry name" value="Phenylalanine--tRNA ligase beta subunit"/>
    <property type="match status" value="1"/>
</dbReference>
<dbReference type="GO" id="GO:0000287">
    <property type="term" value="F:magnesium ion binding"/>
    <property type="evidence" value="ECO:0007669"/>
    <property type="project" value="UniProtKB-UniRule"/>
</dbReference>
<dbReference type="Gene3D" id="2.40.50.140">
    <property type="entry name" value="Nucleic acid-binding proteins"/>
    <property type="match status" value="1"/>
</dbReference>
<evidence type="ECO:0000256" key="11">
    <source>
        <dbReference type="ARBA" id="ARBA00022884"/>
    </source>
</evidence>
<dbReference type="NCBIfam" id="NF045760">
    <property type="entry name" value="YtpR"/>
    <property type="match status" value="1"/>
</dbReference>
<dbReference type="SMART" id="SM00874">
    <property type="entry name" value="B5"/>
    <property type="match status" value="1"/>
</dbReference>
<keyword evidence="6 15" id="KW-0436">Ligase</keyword>
<feature type="binding site" evidence="15">
    <location>
        <position position="460"/>
    </location>
    <ligand>
        <name>Mg(2+)</name>
        <dbReference type="ChEBI" id="CHEBI:18420"/>
        <note>shared with alpha subunit</note>
    </ligand>
</feature>
<dbReference type="PROSITE" id="PS51483">
    <property type="entry name" value="B5"/>
    <property type="match status" value="1"/>
</dbReference>
<feature type="domain" description="TRNA-binding" evidence="17">
    <location>
        <begin position="39"/>
        <end position="148"/>
    </location>
</feature>
<dbReference type="FunFam" id="2.40.50.140:FF:000045">
    <property type="entry name" value="Phenylalanine--tRNA ligase beta subunit"/>
    <property type="match status" value="1"/>
</dbReference>
<dbReference type="SMART" id="SM00896">
    <property type="entry name" value="FDX-ACB"/>
    <property type="match status" value="1"/>
</dbReference>
<dbReference type="EC" id="6.1.1.20" evidence="15"/>
<dbReference type="InterPro" id="IPR004532">
    <property type="entry name" value="Phe-tRNA-ligase_IIc_bsu_bact"/>
</dbReference>
<keyword evidence="7 15" id="KW-0479">Metal-binding</keyword>
<evidence type="ECO:0000256" key="8">
    <source>
        <dbReference type="ARBA" id="ARBA00022741"/>
    </source>
</evidence>
<dbReference type="GO" id="GO:0004826">
    <property type="term" value="F:phenylalanine-tRNA ligase activity"/>
    <property type="evidence" value="ECO:0007669"/>
    <property type="project" value="UniProtKB-UniRule"/>
</dbReference>
<comment type="caution">
    <text evidence="20">The sequence shown here is derived from an EMBL/GenBank/DDBJ whole genome shotgun (WGS) entry which is preliminary data.</text>
</comment>
<evidence type="ECO:0000256" key="4">
    <source>
        <dbReference type="ARBA" id="ARBA00022490"/>
    </source>
</evidence>
<dbReference type="InterPro" id="IPR020825">
    <property type="entry name" value="Phe-tRNA_synthase-like_B3/B4"/>
</dbReference>
<keyword evidence="13 15" id="KW-0030">Aminoacyl-tRNA synthetase</keyword>
<dbReference type="InterPro" id="IPR009061">
    <property type="entry name" value="DNA-bd_dom_put_sf"/>
</dbReference>
<comment type="subunit">
    <text evidence="3 15">Tetramer of two alpha and two beta subunits.</text>
</comment>
<reference evidence="20 21" key="1">
    <citation type="submission" date="2018-11" db="EMBL/GenBank/DDBJ databases">
        <title>Genomic Encyclopedia of Type Strains, Phase IV (KMG-IV): sequencing the most valuable type-strain genomes for metagenomic binning, comparative biology and taxonomic classification.</title>
        <authorList>
            <person name="Goeker M."/>
        </authorList>
    </citation>
    <scope>NUCLEOTIDE SEQUENCE [LARGE SCALE GENOMIC DNA]</scope>
    <source>
        <strain evidence="20 21">DSM 100275</strain>
    </source>
</reference>
<dbReference type="Pfam" id="PF17759">
    <property type="entry name" value="tRNA_synthFbeta"/>
    <property type="match status" value="1"/>
</dbReference>
<feature type="binding site" evidence="15">
    <location>
        <position position="454"/>
    </location>
    <ligand>
        <name>Mg(2+)</name>
        <dbReference type="ChEBI" id="CHEBI:18420"/>
        <note>shared with alpha subunit</note>
    </ligand>
</feature>
<evidence type="ECO:0000256" key="2">
    <source>
        <dbReference type="ARBA" id="ARBA00008653"/>
    </source>
</evidence>
<proteinExistence type="inferred from homology"/>
<keyword evidence="11 16" id="KW-0694">RNA-binding</keyword>
<dbReference type="CDD" id="cd02796">
    <property type="entry name" value="tRNA_bind_bactPheRS"/>
    <property type="match status" value="1"/>
</dbReference>
<comment type="subcellular location">
    <subcellularLocation>
        <location evidence="1 15">Cytoplasm</location>
    </subcellularLocation>
</comment>
<evidence type="ECO:0000256" key="16">
    <source>
        <dbReference type="PROSITE-ProRule" id="PRU00209"/>
    </source>
</evidence>
<dbReference type="SUPFAM" id="SSF50249">
    <property type="entry name" value="Nucleic acid-binding proteins"/>
    <property type="match status" value="1"/>
</dbReference>
<name>A0A3N1Y4M3_9GAMM</name>
<evidence type="ECO:0000259" key="18">
    <source>
        <dbReference type="PROSITE" id="PS51447"/>
    </source>
</evidence>
<dbReference type="InterPro" id="IPR005146">
    <property type="entry name" value="B3/B4_tRNA-bd"/>
</dbReference>
<evidence type="ECO:0000259" key="17">
    <source>
        <dbReference type="PROSITE" id="PS50886"/>
    </source>
</evidence>
<evidence type="ECO:0000256" key="10">
    <source>
        <dbReference type="ARBA" id="ARBA00022842"/>
    </source>
</evidence>
<dbReference type="InterPro" id="IPR012340">
    <property type="entry name" value="NA-bd_OB-fold"/>
</dbReference>
<evidence type="ECO:0000313" key="20">
    <source>
        <dbReference type="EMBL" id="ROR32562.1"/>
    </source>
</evidence>
<dbReference type="GO" id="GO:0006432">
    <property type="term" value="P:phenylalanyl-tRNA aminoacylation"/>
    <property type="evidence" value="ECO:0007669"/>
    <property type="project" value="UniProtKB-UniRule"/>
</dbReference>
<protein>
    <recommendedName>
        <fullName evidence="15">Phenylalanine--tRNA ligase beta subunit</fullName>
        <ecNumber evidence="15">6.1.1.20</ecNumber>
    </recommendedName>
    <alternativeName>
        <fullName evidence="15">Phenylalanyl-tRNA synthetase beta subunit</fullName>
        <shortName evidence="15">PheRS</shortName>
    </alternativeName>
</protein>
<keyword evidence="4 15" id="KW-0963">Cytoplasm</keyword>
<gene>
    <name evidence="15" type="primary">pheT</name>
    <name evidence="20" type="ORF">EDC57_1765</name>
</gene>
<keyword evidence="21" id="KW-1185">Reference proteome</keyword>
<dbReference type="FunFam" id="3.30.930.10:FF:000022">
    <property type="entry name" value="Phenylalanine--tRNA ligase beta subunit"/>
    <property type="match status" value="1"/>
</dbReference>
<evidence type="ECO:0000256" key="6">
    <source>
        <dbReference type="ARBA" id="ARBA00022598"/>
    </source>
</evidence>
<evidence type="ECO:0000256" key="7">
    <source>
        <dbReference type="ARBA" id="ARBA00022723"/>
    </source>
</evidence>
<dbReference type="InterPro" id="IPR005147">
    <property type="entry name" value="tRNA_synthase_B5-dom"/>
</dbReference>
<dbReference type="InterPro" id="IPR045060">
    <property type="entry name" value="Phe-tRNA-ligase_IIc_bsu"/>
</dbReference>
<dbReference type="CDD" id="cd00769">
    <property type="entry name" value="PheRS_beta_core"/>
    <property type="match status" value="1"/>
</dbReference>
<keyword evidence="12 15" id="KW-0648">Protein biosynthesis</keyword>
<dbReference type="Proteomes" id="UP000276634">
    <property type="component" value="Unassembled WGS sequence"/>
</dbReference>
<dbReference type="InterPro" id="IPR005121">
    <property type="entry name" value="Fdx_antiC-bd"/>
</dbReference>
<dbReference type="FunFam" id="3.30.56.10:FF:000002">
    <property type="entry name" value="Phenylalanine--tRNA ligase beta subunit"/>
    <property type="match status" value="1"/>
</dbReference>
<dbReference type="Pfam" id="PF01588">
    <property type="entry name" value="tRNA_bind"/>
    <property type="match status" value="1"/>
</dbReference>
<sequence>MRFSERWLREWVDPDLDTAALAERLTMAGLEVGAVEPAAPPFEGVVVGRVRRVAPHPDAERLRVCEVDDGGPEPRQVVCGAPNVREGLHAPFARVGARLPEGVRIRRAKLRGVASEGMLCSARELGLAEQSDGLMELPADLAPGTDLREALALDDRCLEIELTPNRGDCLGIAGIAQEVAALTGAPLRAPAIEPVPAAIEDALPVELLDAEGCPRYVGRIVRGVDPAAETPLWMRERLRRSGIRSLGPLVDVTNYVLLELGQPMHAFDLARLRGGIRVRRAEAGERLRLLDGREVALDPEVLVIADHTGPVALAGIMGGEASGVGPETRDVLLESAFFAPRAILGRARRYGLQTDAGYRFERGVDPELQRTAMERATALLLEICGGRAGPVIEAVAPEHLPARPRVRLRHRRLERVLGAAVPAGEVEAILERLGMEVTPTGEGWEVVPPSRRFDIAIEEDLVEEVARVRGYDRVPEALPAMPAAMLPCPEGRVALARVRAALVDRGYQEAITFSFVDPAVQAVLDPGRAPLRLANPISSEMAVMRTTLWAGLLGALRHNRNRQRERVRLFEVGLRFLPGEEGLVQEPMVAGVAAGDALPEQWGEPRRPVDFYDVKADVEALLSLTGWNQEVMFVPEHHPALHPGQSARIERAGRTVGWMGALHPAAERELDLKGGAILFELSLATLEETGIPRFRPISRHPAIRRDLAVVVDEATPAAAVAGVVREAAGELLVGLTVFDVYRGKGIEPTKKSLALGLTLQAQARTLKDEEVDAVMERVTRLLGERLGAALRD</sequence>
<evidence type="ECO:0000256" key="14">
    <source>
        <dbReference type="ARBA" id="ARBA00049255"/>
    </source>
</evidence>
<dbReference type="NCBIfam" id="TIGR00472">
    <property type="entry name" value="pheT_bact"/>
    <property type="match status" value="1"/>
</dbReference>
<dbReference type="InterPro" id="IPR045864">
    <property type="entry name" value="aa-tRNA-synth_II/BPL/LPL"/>
</dbReference>
<dbReference type="Pfam" id="PF03147">
    <property type="entry name" value="FDX-ACB"/>
    <property type="match status" value="1"/>
</dbReference>
<evidence type="ECO:0000259" key="19">
    <source>
        <dbReference type="PROSITE" id="PS51483"/>
    </source>
</evidence>
<dbReference type="SMART" id="SM00873">
    <property type="entry name" value="B3_4"/>
    <property type="match status" value="1"/>
</dbReference>
<dbReference type="PROSITE" id="PS50886">
    <property type="entry name" value="TRBD"/>
    <property type="match status" value="1"/>
</dbReference>
<keyword evidence="8 15" id="KW-0547">Nucleotide-binding</keyword>
<dbReference type="Gene3D" id="3.30.70.380">
    <property type="entry name" value="Ferrodoxin-fold anticodon-binding domain"/>
    <property type="match status" value="1"/>
</dbReference>
<evidence type="ECO:0000256" key="12">
    <source>
        <dbReference type="ARBA" id="ARBA00022917"/>
    </source>
</evidence>
<dbReference type="PANTHER" id="PTHR10947:SF0">
    <property type="entry name" value="PHENYLALANINE--TRNA LIGASE BETA SUBUNIT"/>
    <property type="match status" value="1"/>
</dbReference>
<feature type="binding site" evidence="15">
    <location>
        <position position="463"/>
    </location>
    <ligand>
        <name>Mg(2+)</name>
        <dbReference type="ChEBI" id="CHEBI:18420"/>
        <note>shared with alpha subunit</note>
    </ligand>
</feature>
<evidence type="ECO:0000256" key="15">
    <source>
        <dbReference type="HAMAP-Rule" id="MF_00283"/>
    </source>
</evidence>
<comment type="cofactor">
    <cofactor evidence="15">
        <name>Mg(2+)</name>
        <dbReference type="ChEBI" id="CHEBI:18420"/>
    </cofactor>
    <text evidence="15">Binds 2 magnesium ions per tetramer.</text>
</comment>
<evidence type="ECO:0000256" key="3">
    <source>
        <dbReference type="ARBA" id="ARBA00011209"/>
    </source>
</evidence>
<comment type="catalytic activity">
    <reaction evidence="14 15">
        <text>tRNA(Phe) + L-phenylalanine + ATP = L-phenylalanyl-tRNA(Phe) + AMP + diphosphate + H(+)</text>
        <dbReference type="Rhea" id="RHEA:19413"/>
        <dbReference type="Rhea" id="RHEA-COMP:9668"/>
        <dbReference type="Rhea" id="RHEA-COMP:9699"/>
        <dbReference type="ChEBI" id="CHEBI:15378"/>
        <dbReference type="ChEBI" id="CHEBI:30616"/>
        <dbReference type="ChEBI" id="CHEBI:33019"/>
        <dbReference type="ChEBI" id="CHEBI:58095"/>
        <dbReference type="ChEBI" id="CHEBI:78442"/>
        <dbReference type="ChEBI" id="CHEBI:78531"/>
        <dbReference type="ChEBI" id="CHEBI:456215"/>
        <dbReference type="EC" id="6.1.1.20"/>
    </reaction>
</comment>
<dbReference type="InterPro" id="IPR041616">
    <property type="entry name" value="PheRS_beta_core"/>
</dbReference>
<dbReference type="SUPFAM" id="SSF55681">
    <property type="entry name" value="Class II aaRS and biotin synthetases"/>
    <property type="match status" value="1"/>
</dbReference>
<keyword evidence="10 15" id="KW-0460">Magnesium</keyword>
<feature type="binding site" evidence="15">
    <location>
        <position position="464"/>
    </location>
    <ligand>
        <name>Mg(2+)</name>
        <dbReference type="ChEBI" id="CHEBI:18420"/>
        <note>shared with alpha subunit</note>
    </ligand>
</feature>
<feature type="domain" description="FDX-ACB" evidence="18">
    <location>
        <begin position="698"/>
        <end position="791"/>
    </location>
</feature>
<feature type="domain" description="B5" evidence="19">
    <location>
        <begin position="401"/>
        <end position="476"/>
    </location>
</feature>
<dbReference type="Gene3D" id="3.30.56.10">
    <property type="match status" value="2"/>
</dbReference>
<dbReference type="Gene3D" id="3.30.930.10">
    <property type="entry name" value="Bira Bifunctional Protein, Domain 2"/>
    <property type="match status" value="1"/>
</dbReference>
<dbReference type="InterPro" id="IPR036690">
    <property type="entry name" value="Fdx_antiC-bd_sf"/>
</dbReference>
<dbReference type="Gene3D" id="3.50.40.10">
    <property type="entry name" value="Phenylalanyl-trna Synthetase, Chain B, domain 3"/>
    <property type="match status" value="1"/>
</dbReference>
<dbReference type="Pfam" id="PF03483">
    <property type="entry name" value="B3_4"/>
    <property type="match status" value="1"/>
</dbReference>
<dbReference type="AlphaFoldDB" id="A0A3N1Y4M3"/>
<keyword evidence="5 16" id="KW-0820">tRNA-binding</keyword>
<dbReference type="EMBL" id="RJVI01000002">
    <property type="protein sequence ID" value="ROR32562.1"/>
    <property type="molecule type" value="Genomic_DNA"/>
</dbReference>
<dbReference type="GO" id="GO:0005524">
    <property type="term" value="F:ATP binding"/>
    <property type="evidence" value="ECO:0007669"/>
    <property type="project" value="UniProtKB-UniRule"/>
</dbReference>
<dbReference type="Pfam" id="PF03484">
    <property type="entry name" value="B5"/>
    <property type="match status" value="1"/>
</dbReference>
<evidence type="ECO:0000256" key="9">
    <source>
        <dbReference type="ARBA" id="ARBA00022840"/>
    </source>
</evidence>
<dbReference type="OrthoDB" id="9805455at2"/>
<dbReference type="SUPFAM" id="SSF54991">
    <property type="entry name" value="Anticodon-binding domain of PheRS"/>
    <property type="match status" value="1"/>
</dbReference>
<dbReference type="PROSITE" id="PS51447">
    <property type="entry name" value="FDX_ACB"/>
    <property type="match status" value="1"/>
</dbReference>
<evidence type="ECO:0000313" key="21">
    <source>
        <dbReference type="Proteomes" id="UP000276634"/>
    </source>
</evidence>
<dbReference type="PANTHER" id="PTHR10947">
    <property type="entry name" value="PHENYLALANYL-TRNA SYNTHETASE BETA CHAIN AND LEUCINE-RICH REPEAT-CONTAINING PROTEIN 47"/>
    <property type="match status" value="1"/>
</dbReference>
<dbReference type="GO" id="GO:0009328">
    <property type="term" value="C:phenylalanine-tRNA ligase complex"/>
    <property type="evidence" value="ECO:0007669"/>
    <property type="project" value="TreeGrafter"/>
</dbReference>
<evidence type="ECO:0000256" key="13">
    <source>
        <dbReference type="ARBA" id="ARBA00023146"/>
    </source>
</evidence>